<feature type="domain" description="Xrn1 helical" evidence="14">
    <location>
        <begin position="325"/>
        <end position="791"/>
    </location>
</feature>
<comment type="function">
    <text evidence="11">Possesses 5'-&gt;3' exoribonuclease activity. May promote termination of transcription by RNA polymerase II.</text>
</comment>
<dbReference type="OrthoDB" id="372487at2759"/>
<dbReference type="GO" id="GO:0005634">
    <property type="term" value="C:nucleus"/>
    <property type="evidence" value="ECO:0007669"/>
    <property type="project" value="UniProtKB-SubCell"/>
</dbReference>
<feature type="region of interest" description="Disordered" evidence="12">
    <location>
        <begin position="472"/>
        <end position="513"/>
    </location>
</feature>
<evidence type="ECO:0000256" key="6">
    <source>
        <dbReference type="ARBA" id="ARBA00022771"/>
    </source>
</evidence>
<keyword evidence="7 11" id="KW-0378">Hydrolase</keyword>
<reference evidence="15 16" key="1">
    <citation type="submission" date="2020-11" db="EMBL/GenBank/DDBJ databases">
        <authorList>
            <person name="Wallbank WR R."/>
            <person name="Pardo Diaz C."/>
            <person name="Kozak K."/>
            <person name="Martin S."/>
            <person name="Jiggins C."/>
            <person name="Moest M."/>
            <person name="Warren A I."/>
            <person name="Generalovic N T."/>
            <person name="Byers J.R.P. K."/>
            <person name="Montejo-Kovacevich G."/>
            <person name="Yen C E."/>
        </authorList>
    </citation>
    <scope>NUCLEOTIDE SEQUENCE [LARGE SCALE GENOMIC DNA]</scope>
</reference>
<dbReference type="FunFam" id="3.40.50.12390:FF:000001">
    <property type="entry name" value="5'-3' exoribonuclease"/>
    <property type="match status" value="1"/>
</dbReference>
<evidence type="ECO:0000313" key="16">
    <source>
        <dbReference type="Proteomes" id="UP000594454"/>
    </source>
</evidence>
<dbReference type="FunFam" id="1.25.40.1050:FF:000002">
    <property type="entry name" value="5'-3' exoribonuclease"/>
    <property type="match status" value="1"/>
</dbReference>
<sequence length="851" mass="97967">MGVPAFFRWLSRKYPSVIIECVENKQVDDTGANIYEDATLPNPNGIEFDNLYLDMNGIIHPCTHPEDKPPPKNEDEMMIAIFDCIDRLFGIVRPRKLLYMAIDGVAPRAKMNQQRSRRFRAAKEAVEKRAEVKRIRDELLARGCILPPEKPKEEHFDSNCITPGTPFMERLSRCLHYYIHDRMNSNPAWKGVKVILSDANVPGEGEHKIMDYIRKQRSQPDHDPNTQHVLCGADADLIMLGLATHEPNFTIIREEFLPNKPKPCDICGQFGHEMDKCQGLNAMDMNSNMKPDIAVGAEVKFIFVRLSVLREYLKRTLAMPNLPFKYEFERALDDWVFMCFFVGNDFLPHLPSLEIRENAIDRLVELYKKCVYKTGGWLTDSGETKLDRVQMILTDLGQVEDQIFKERQRREEQFKARENAKRRRMANERPDFSNMHNSQFAPTPLGRGMLPNAVQNPRQEMARIRTMNMQQQAGMHTGSGSGGQRNDGPHGRKRKANEMAGEEQPEEEEDYQKNDEVRLWEDGFKDRYYESKFDVGPENEGFRYSVALQYVRGLCWVLKYYYQGCASWKWYFPYHYAPFASDFVNIAGLSTKFEKGTKPFNPLEQLMGVFPAASSSHVPAPWAQLMSDPKSTIIDFYPEDFKIDLNGKKFAWQGVALLPFVDEKRLFKALKPYYSKLTAEEVKRNKRGDSRLYVTPENPGFKFLKTQYNRKIDPNIEVPISIQGMQGVILLSDECAPMDGIVESPINGQHDIHENQVLTVRFRDPSYGDDYIFPARRLPGAIDPPVVLAPEKRDRDNYRPAIGFNRDLPQASLGDAGHRMLNHHSGNNQQREYSSNNFNAMLISTVIWVKA</sequence>
<evidence type="ECO:0000259" key="14">
    <source>
        <dbReference type="Pfam" id="PF17846"/>
    </source>
</evidence>
<feature type="compositionally biased region" description="Basic and acidic residues" evidence="12">
    <location>
        <begin position="410"/>
        <end position="431"/>
    </location>
</feature>
<comment type="similarity">
    <text evidence="2 11">Belongs to the 5'-3' exonuclease family. XRN2/RAT1 subfamily.</text>
</comment>
<dbReference type="InParanoid" id="A0A7R8V212"/>
<dbReference type="InterPro" id="IPR017151">
    <property type="entry name" value="Xrn2/3/4"/>
</dbReference>
<dbReference type="Proteomes" id="UP000594454">
    <property type="component" value="Chromosome 5"/>
</dbReference>
<evidence type="ECO:0000256" key="12">
    <source>
        <dbReference type="SAM" id="MobiDB-lite"/>
    </source>
</evidence>
<proteinExistence type="inferred from homology"/>
<evidence type="ECO:0000256" key="9">
    <source>
        <dbReference type="ARBA" id="ARBA00022839"/>
    </source>
</evidence>
<feature type="region of interest" description="Disordered" evidence="12">
    <location>
        <begin position="410"/>
        <end position="452"/>
    </location>
</feature>
<dbReference type="PANTHER" id="PTHR12341:SF41">
    <property type="entry name" value="5'-3' EXORIBONUCLEASE 2"/>
    <property type="match status" value="1"/>
</dbReference>
<dbReference type="GO" id="GO:0000956">
    <property type="term" value="P:nuclear-transcribed mRNA catabolic process"/>
    <property type="evidence" value="ECO:0007669"/>
    <property type="project" value="TreeGrafter"/>
</dbReference>
<keyword evidence="8" id="KW-0862">Zinc</keyword>
<dbReference type="PIRSF" id="PIRSF037239">
    <property type="entry name" value="Exonuclease_Xrn2"/>
    <property type="match status" value="1"/>
</dbReference>
<dbReference type="PANTHER" id="PTHR12341">
    <property type="entry name" value="5'-&gt;3' EXORIBONUCLEASE"/>
    <property type="match status" value="1"/>
</dbReference>
<evidence type="ECO:0000256" key="5">
    <source>
        <dbReference type="ARBA" id="ARBA00022723"/>
    </source>
</evidence>
<keyword evidence="5" id="KW-0479">Metal-binding</keyword>
<evidence type="ECO:0000256" key="4">
    <source>
        <dbReference type="ARBA" id="ARBA00022722"/>
    </source>
</evidence>
<dbReference type="EC" id="3.1.13.-" evidence="11"/>
<dbReference type="GO" id="GO:0004534">
    <property type="term" value="F:5'-3' RNA exonuclease activity"/>
    <property type="evidence" value="ECO:0007669"/>
    <property type="project" value="UniProtKB-UniRule"/>
</dbReference>
<dbReference type="GO" id="GO:0003723">
    <property type="term" value="F:RNA binding"/>
    <property type="evidence" value="ECO:0007669"/>
    <property type="project" value="TreeGrafter"/>
</dbReference>
<dbReference type="Pfam" id="PF03159">
    <property type="entry name" value="XRN_N"/>
    <property type="match status" value="1"/>
</dbReference>
<feature type="compositionally biased region" description="Acidic residues" evidence="12">
    <location>
        <begin position="500"/>
        <end position="510"/>
    </location>
</feature>
<keyword evidence="16" id="KW-1185">Reference proteome</keyword>
<keyword evidence="10" id="KW-0539">Nucleus</keyword>
<dbReference type="FunCoup" id="A0A7R8V212">
    <property type="interactions" value="2540"/>
</dbReference>
<keyword evidence="6" id="KW-0863">Zinc-finger</keyword>
<evidence type="ECO:0000256" key="2">
    <source>
        <dbReference type="ARBA" id="ARBA00006994"/>
    </source>
</evidence>
<dbReference type="AlphaFoldDB" id="A0A7R8V212"/>
<dbReference type="GO" id="GO:0006397">
    <property type="term" value="P:mRNA processing"/>
    <property type="evidence" value="ECO:0007669"/>
    <property type="project" value="UniProtKB-UniRule"/>
</dbReference>
<dbReference type="Gene3D" id="1.25.40.1050">
    <property type="match status" value="1"/>
</dbReference>
<dbReference type="Gene3D" id="3.40.50.12390">
    <property type="match status" value="2"/>
</dbReference>
<evidence type="ECO:0000256" key="7">
    <source>
        <dbReference type="ARBA" id="ARBA00022801"/>
    </source>
</evidence>
<dbReference type="EMBL" id="LR899013">
    <property type="protein sequence ID" value="CAD7091034.1"/>
    <property type="molecule type" value="Genomic_DNA"/>
</dbReference>
<dbReference type="Pfam" id="PF17846">
    <property type="entry name" value="XRN_M"/>
    <property type="match status" value="1"/>
</dbReference>
<protein>
    <recommendedName>
        <fullName evidence="11">5'-3' exoribonuclease</fullName>
        <ecNumber evidence="11">3.1.13.-</ecNumber>
    </recommendedName>
</protein>
<dbReference type="InterPro" id="IPR004859">
    <property type="entry name" value="Xrn1_N"/>
</dbReference>
<accession>A0A7R8V212</accession>
<dbReference type="FunFam" id="3.40.50.12390:FF:000003">
    <property type="entry name" value="5'-3' exoribonuclease"/>
    <property type="match status" value="1"/>
</dbReference>
<organism evidence="15 16">
    <name type="scientific">Hermetia illucens</name>
    <name type="common">Black soldier fly</name>
    <dbReference type="NCBI Taxonomy" id="343691"/>
    <lineage>
        <taxon>Eukaryota</taxon>
        <taxon>Metazoa</taxon>
        <taxon>Ecdysozoa</taxon>
        <taxon>Arthropoda</taxon>
        <taxon>Hexapoda</taxon>
        <taxon>Insecta</taxon>
        <taxon>Pterygota</taxon>
        <taxon>Neoptera</taxon>
        <taxon>Endopterygota</taxon>
        <taxon>Diptera</taxon>
        <taxon>Brachycera</taxon>
        <taxon>Stratiomyomorpha</taxon>
        <taxon>Stratiomyidae</taxon>
        <taxon>Hermetiinae</taxon>
        <taxon>Hermetia</taxon>
    </lineage>
</organism>
<gene>
    <name evidence="15" type="ORF">HERILL_LOCUS13483</name>
</gene>
<dbReference type="GO" id="GO:0008270">
    <property type="term" value="F:zinc ion binding"/>
    <property type="evidence" value="ECO:0007669"/>
    <property type="project" value="UniProtKB-KW"/>
</dbReference>
<keyword evidence="4 11" id="KW-0540">Nuclease</keyword>
<evidence type="ECO:0000256" key="8">
    <source>
        <dbReference type="ARBA" id="ARBA00022833"/>
    </source>
</evidence>
<comment type="subcellular location">
    <subcellularLocation>
        <location evidence="1">Nucleus</location>
    </subcellularLocation>
</comment>
<evidence type="ECO:0000313" key="15">
    <source>
        <dbReference type="EMBL" id="CAD7091034.1"/>
    </source>
</evidence>
<keyword evidence="9 11" id="KW-0269">Exonuclease</keyword>
<evidence type="ECO:0000256" key="1">
    <source>
        <dbReference type="ARBA" id="ARBA00004123"/>
    </source>
</evidence>
<evidence type="ECO:0000259" key="13">
    <source>
        <dbReference type="Pfam" id="PF03159"/>
    </source>
</evidence>
<dbReference type="InterPro" id="IPR041412">
    <property type="entry name" value="Xrn1_helical"/>
</dbReference>
<name>A0A7R8V212_HERIL</name>
<evidence type="ECO:0000256" key="3">
    <source>
        <dbReference type="ARBA" id="ARBA00022664"/>
    </source>
</evidence>
<evidence type="ECO:0000256" key="10">
    <source>
        <dbReference type="ARBA" id="ARBA00023242"/>
    </source>
</evidence>
<feature type="domain" description="Xrn1 N-terminal" evidence="13">
    <location>
        <begin position="1"/>
        <end position="255"/>
    </location>
</feature>
<dbReference type="InterPro" id="IPR027073">
    <property type="entry name" value="5_3_exoribonuclease"/>
</dbReference>
<evidence type="ECO:0000256" key="11">
    <source>
        <dbReference type="PIRNR" id="PIRNR037239"/>
    </source>
</evidence>
<dbReference type="CDD" id="cd18673">
    <property type="entry name" value="PIN_XRN1-2-like"/>
    <property type="match status" value="1"/>
</dbReference>
<keyword evidence="3 11" id="KW-0507">mRNA processing</keyword>